<dbReference type="AlphaFoldDB" id="A0A8D8BIG7"/>
<dbReference type="EMBL" id="HBUE01077086">
    <property type="protein sequence ID" value="CAG6475670.1"/>
    <property type="molecule type" value="Transcribed_RNA"/>
</dbReference>
<proteinExistence type="predicted"/>
<sequence>MCDQAKPRKKKEKFQYNKSIMAATSVVVLDRGNNTTCTINLHGATVVSWRVNNQEQLFVRTFPVVIHRRWSAVLLPRLQNETWSSAGKLLFPTAAAGRKSARARANFGTETELPCLPANERRGEDRC</sequence>
<protein>
    <submittedName>
        <fullName evidence="1">(northern house mosquito) hypothetical protein</fullName>
    </submittedName>
</protein>
<evidence type="ECO:0000313" key="1">
    <source>
        <dbReference type="EMBL" id="CAG6475670.1"/>
    </source>
</evidence>
<name>A0A8D8BIG7_CULPI</name>
<accession>A0A8D8BIG7</accession>
<dbReference type="Gene3D" id="2.70.98.10">
    <property type="match status" value="1"/>
</dbReference>
<organism evidence="1">
    <name type="scientific">Culex pipiens</name>
    <name type="common">House mosquito</name>
    <dbReference type="NCBI Taxonomy" id="7175"/>
    <lineage>
        <taxon>Eukaryota</taxon>
        <taxon>Metazoa</taxon>
        <taxon>Ecdysozoa</taxon>
        <taxon>Arthropoda</taxon>
        <taxon>Hexapoda</taxon>
        <taxon>Insecta</taxon>
        <taxon>Pterygota</taxon>
        <taxon>Neoptera</taxon>
        <taxon>Endopterygota</taxon>
        <taxon>Diptera</taxon>
        <taxon>Nematocera</taxon>
        <taxon>Culicoidea</taxon>
        <taxon>Culicidae</taxon>
        <taxon>Culicinae</taxon>
        <taxon>Culicini</taxon>
        <taxon>Culex</taxon>
        <taxon>Culex</taxon>
    </lineage>
</organism>
<dbReference type="GO" id="GO:0030246">
    <property type="term" value="F:carbohydrate binding"/>
    <property type="evidence" value="ECO:0007669"/>
    <property type="project" value="InterPro"/>
</dbReference>
<reference evidence="1" key="1">
    <citation type="submission" date="2021-05" db="EMBL/GenBank/DDBJ databases">
        <authorList>
            <person name="Alioto T."/>
            <person name="Alioto T."/>
            <person name="Gomez Garrido J."/>
        </authorList>
    </citation>
    <scope>NUCLEOTIDE SEQUENCE</scope>
</reference>
<dbReference type="InterPro" id="IPR014718">
    <property type="entry name" value="GH-type_carb-bd"/>
</dbReference>